<dbReference type="Pfam" id="PF07715">
    <property type="entry name" value="Plug"/>
    <property type="match status" value="1"/>
</dbReference>
<feature type="domain" description="TonB-dependent receptor-like beta-barrel" evidence="11">
    <location>
        <begin position="425"/>
        <end position="962"/>
    </location>
</feature>
<gene>
    <name evidence="13" type="ORF">HX095_08175</name>
</gene>
<name>A0AAW7DKM1_9FLAO</name>
<dbReference type="Pfam" id="PF13715">
    <property type="entry name" value="CarbopepD_reg_2"/>
    <property type="match status" value="1"/>
</dbReference>
<evidence type="ECO:0000256" key="8">
    <source>
        <dbReference type="PROSITE-ProRule" id="PRU01360"/>
    </source>
</evidence>
<evidence type="ECO:0000256" key="5">
    <source>
        <dbReference type="ARBA" id="ARBA00023077"/>
    </source>
</evidence>
<evidence type="ECO:0000256" key="6">
    <source>
        <dbReference type="ARBA" id="ARBA00023136"/>
    </source>
</evidence>
<dbReference type="AlphaFoldDB" id="A0AAW7DKM1"/>
<keyword evidence="10" id="KW-0732">Signal</keyword>
<dbReference type="InterPro" id="IPR036942">
    <property type="entry name" value="Beta-barrel_TonB_sf"/>
</dbReference>
<feature type="domain" description="TonB-dependent receptor plug" evidence="12">
    <location>
        <begin position="125"/>
        <end position="249"/>
    </location>
</feature>
<accession>A0AAW7DKM1</accession>
<evidence type="ECO:0000256" key="2">
    <source>
        <dbReference type="ARBA" id="ARBA00022448"/>
    </source>
</evidence>
<evidence type="ECO:0000313" key="13">
    <source>
        <dbReference type="EMBL" id="MDM1551190.1"/>
    </source>
</evidence>
<dbReference type="Gene3D" id="2.170.130.10">
    <property type="entry name" value="TonB-dependent receptor, plug domain"/>
    <property type="match status" value="1"/>
</dbReference>
<reference evidence="13" key="2">
    <citation type="journal article" date="2022" name="Sci. Total Environ.">
        <title>Prevalence, transmission, and molecular epidemiology of tet(X)-positive bacteria among humans, animals, and environmental niches in China: An epidemiological, and genomic-based study.</title>
        <authorList>
            <person name="Dong N."/>
            <person name="Zeng Y."/>
            <person name="Cai C."/>
            <person name="Sun C."/>
            <person name="Lu J."/>
            <person name="Liu C."/>
            <person name="Zhou H."/>
            <person name="Sun Q."/>
            <person name="Shu L."/>
            <person name="Wang H."/>
            <person name="Wang Y."/>
            <person name="Wang S."/>
            <person name="Wu C."/>
            <person name="Chan E.W."/>
            <person name="Chen G."/>
            <person name="Shen Z."/>
            <person name="Chen S."/>
            <person name="Zhang R."/>
        </authorList>
    </citation>
    <scope>NUCLEOTIDE SEQUENCE</scope>
    <source>
        <strain evidence="13">210</strain>
    </source>
</reference>
<organism evidence="13 14">
    <name type="scientific">Empedobacter falsenii</name>
    <dbReference type="NCBI Taxonomy" id="343874"/>
    <lineage>
        <taxon>Bacteria</taxon>
        <taxon>Pseudomonadati</taxon>
        <taxon>Bacteroidota</taxon>
        <taxon>Flavobacteriia</taxon>
        <taxon>Flavobacteriales</taxon>
        <taxon>Weeksellaceae</taxon>
        <taxon>Empedobacter</taxon>
    </lineage>
</organism>
<keyword evidence="2 8" id="KW-0813">Transport</keyword>
<evidence type="ECO:0000256" key="4">
    <source>
        <dbReference type="ARBA" id="ARBA00022692"/>
    </source>
</evidence>
<feature type="signal peptide" evidence="10">
    <location>
        <begin position="1"/>
        <end position="27"/>
    </location>
</feature>
<keyword evidence="3 8" id="KW-1134">Transmembrane beta strand</keyword>
<dbReference type="InterPro" id="IPR023996">
    <property type="entry name" value="TonB-dep_OMP_SusC/RagA"/>
</dbReference>
<proteinExistence type="inferred from homology"/>
<dbReference type="InterPro" id="IPR008969">
    <property type="entry name" value="CarboxyPept-like_regulatory"/>
</dbReference>
<dbReference type="GO" id="GO:0009279">
    <property type="term" value="C:cell outer membrane"/>
    <property type="evidence" value="ECO:0007669"/>
    <property type="project" value="UniProtKB-SubCell"/>
</dbReference>
<keyword evidence="6 8" id="KW-0472">Membrane</keyword>
<evidence type="ECO:0000256" key="10">
    <source>
        <dbReference type="SAM" id="SignalP"/>
    </source>
</evidence>
<comment type="similarity">
    <text evidence="8 9">Belongs to the TonB-dependent receptor family.</text>
</comment>
<dbReference type="RefSeq" id="WP_286485784.1">
    <property type="nucleotide sequence ID" value="NZ_JACALR010000003.1"/>
</dbReference>
<evidence type="ECO:0000313" key="14">
    <source>
        <dbReference type="Proteomes" id="UP001173578"/>
    </source>
</evidence>
<comment type="caution">
    <text evidence="13">The sequence shown here is derived from an EMBL/GenBank/DDBJ whole genome shotgun (WGS) entry which is preliminary data.</text>
</comment>
<evidence type="ECO:0000256" key="7">
    <source>
        <dbReference type="ARBA" id="ARBA00023237"/>
    </source>
</evidence>
<sequence>MKKFYFKLSRQSFAVLLGLFCATPLLAQTGKTVTGTVKELQVPLVGVMVKEEGTDNSTFTDVNGQYSLTLQHDNAKLIFEQLDFPIREEEVLNRSVINVRLTKEDEGIQLKDVVINAGYYAVKDKERTGSIARVTAKEIENQPVNNVLSAIQGRMAGVSIVQNSGVAGGGFDIQIRGRNSLRREGNEPLYIVDGVPIASSINSSLGGTILSGASINPLNTISTSDIESIEILKDADATAIYGSRGANGVILITTKKTSKGGITAHVESSISIGKLINKLEIMNSAQYLEMRYKAFANDGISIYPANAYDINGTWDQTRNTDWQKELIGGNAFTNQHALGISGGNDKTSFMLQTNHREETSVYPGNFRYKKSTVLLNINHQSTNRKFQLIGQTLYGVNYNNLPLNDLARTAYTLSPNAPKLYTDDGSLNWENGTFTNPLANLNAEYLSKIESLNSSIQMTVNLLGNLDFVNQFGFNKSINNEKKIQPNTIYNPNSTSGSSSKYSSLYLSNYDLESYVIEPQLRYKAELKTIKMDGLVGMSYQNQNGETLDMNGNDFLSNDVLKNISAANVQKISNHSITEYKYLAYFGRFNINYSDKLFLNITGRRDGSSRFGPNNRFANFGAVGAAWIFSKENFIKNLNWINFGKIRTSYGTTGSDNIGNYQFLDTYTLRNAIYNGSLGLAPTRLYNPDFSWEKTTKFETALDVSFLNNKLNFALSWYTNLSKNQLVGIPLPYTTGFNTIQDNLNAKVRNSGIEIELNSNLIHKNKFKWSTNFNITFPKNKLIEFPDLESSTYANNYILGSSTYIKKVYTYTGIDQNTGLFTFKDYNSDGSISSIGDKKGIVDLQPKFFGGLNNTITYKNLSLSFLLQFYKGLNYNFISNSGLYGHNLNLPVEFLDSWSTDNRTAKYQAYTSGNRSEALSAFGFYKESDQAISDASYIRLKNITVNYQLSLGNKLQLNIYATGTNLFTYTNYFGYDPEFLNIGFLPPLKSISIGTKLTF</sequence>
<dbReference type="Gene3D" id="2.40.170.20">
    <property type="entry name" value="TonB-dependent receptor, beta-barrel domain"/>
    <property type="match status" value="1"/>
</dbReference>
<dbReference type="InterPro" id="IPR000531">
    <property type="entry name" value="Beta-barrel_TonB"/>
</dbReference>
<evidence type="ECO:0000259" key="12">
    <source>
        <dbReference type="Pfam" id="PF07715"/>
    </source>
</evidence>
<feature type="chain" id="PRO_5043947536" evidence="10">
    <location>
        <begin position="28"/>
        <end position="999"/>
    </location>
</feature>
<evidence type="ECO:0000256" key="9">
    <source>
        <dbReference type="RuleBase" id="RU003357"/>
    </source>
</evidence>
<keyword evidence="5 9" id="KW-0798">TonB box</keyword>
<protein>
    <submittedName>
        <fullName evidence="13">SusC/RagA family TonB-linked outer membrane protein</fullName>
    </submittedName>
</protein>
<dbReference type="PROSITE" id="PS52016">
    <property type="entry name" value="TONB_DEPENDENT_REC_3"/>
    <property type="match status" value="1"/>
</dbReference>
<dbReference type="InterPro" id="IPR039426">
    <property type="entry name" value="TonB-dep_rcpt-like"/>
</dbReference>
<comment type="subcellular location">
    <subcellularLocation>
        <location evidence="1 8">Cell outer membrane</location>
        <topology evidence="1 8">Multi-pass membrane protein</topology>
    </subcellularLocation>
</comment>
<reference evidence="13" key="1">
    <citation type="submission" date="2020-06" db="EMBL/GenBank/DDBJ databases">
        <authorList>
            <person name="Dong N."/>
        </authorList>
    </citation>
    <scope>NUCLEOTIDE SEQUENCE</scope>
    <source>
        <strain evidence="13">210</strain>
    </source>
</reference>
<dbReference type="NCBIfam" id="TIGR04057">
    <property type="entry name" value="SusC_RagA_signa"/>
    <property type="match status" value="1"/>
</dbReference>
<dbReference type="NCBIfam" id="TIGR04056">
    <property type="entry name" value="OMP_RagA_SusC"/>
    <property type="match status" value="1"/>
</dbReference>
<evidence type="ECO:0000256" key="1">
    <source>
        <dbReference type="ARBA" id="ARBA00004571"/>
    </source>
</evidence>
<dbReference type="SUPFAM" id="SSF56935">
    <property type="entry name" value="Porins"/>
    <property type="match status" value="1"/>
</dbReference>
<dbReference type="EMBL" id="JACALR010000003">
    <property type="protein sequence ID" value="MDM1551190.1"/>
    <property type="molecule type" value="Genomic_DNA"/>
</dbReference>
<dbReference type="InterPro" id="IPR023997">
    <property type="entry name" value="TonB-dep_OMP_SusC/RagA_CS"/>
</dbReference>
<dbReference type="InterPro" id="IPR012910">
    <property type="entry name" value="Plug_dom"/>
</dbReference>
<dbReference type="SUPFAM" id="SSF49464">
    <property type="entry name" value="Carboxypeptidase regulatory domain-like"/>
    <property type="match status" value="1"/>
</dbReference>
<evidence type="ECO:0000259" key="11">
    <source>
        <dbReference type="Pfam" id="PF00593"/>
    </source>
</evidence>
<dbReference type="Pfam" id="PF00593">
    <property type="entry name" value="TonB_dep_Rec_b-barrel"/>
    <property type="match status" value="1"/>
</dbReference>
<dbReference type="InterPro" id="IPR037066">
    <property type="entry name" value="Plug_dom_sf"/>
</dbReference>
<keyword evidence="4 8" id="KW-0812">Transmembrane</keyword>
<keyword evidence="7 8" id="KW-0998">Cell outer membrane</keyword>
<evidence type="ECO:0000256" key="3">
    <source>
        <dbReference type="ARBA" id="ARBA00022452"/>
    </source>
</evidence>
<dbReference type="Proteomes" id="UP001173578">
    <property type="component" value="Unassembled WGS sequence"/>
</dbReference>